<organism evidence="1">
    <name type="scientific">marine sediment metagenome</name>
    <dbReference type="NCBI Taxonomy" id="412755"/>
    <lineage>
        <taxon>unclassified sequences</taxon>
        <taxon>metagenomes</taxon>
        <taxon>ecological metagenomes</taxon>
    </lineage>
</organism>
<name>X1CHG6_9ZZZZ</name>
<sequence>RFNKVQQLFKKAGYREIERYLNIDDIENNVNGRLYYEDKTYMEKEL</sequence>
<dbReference type="AlphaFoldDB" id="X1CHG6"/>
<accession>X1CHG6</accession>
<feature type="non-terminal residue" evidence="1">
    <location>
        <position position="1"/>
    </location>
</feature>
<protein>
    <submittedName>
        <fullName evidence="1">Uncharacterized protein</fullName>
    </submittedName>
</protein>
<reference evidence="1" key="1">
    <citation type="journal article" date="2014" name="Front. Microbiol.">
        <title>High frequency of phylogenetically diverse reductive dehalogenase-homologous genes in deep subseafloor sedimentary metagenomes.</title>
        <authorList>
            <person name="Kawai M."/>
            <person name="Futagami T."/>
            <person name="Toyoda A."/>
            <person name="Takaki Y."/>
            <person name="Nishi S."/>
            <person name="Hori S."/>
            <person name="Arai W."/>
            <person name="Tsubouchi T."/>
            <person name="Morono Y."/>
            <person name="Uchiyama I."/>
            <person name="Ito T."/>
            <person name="Fujiyama A."/>
            <person name="Inagaki F."/>
            <person name="Takami H."/>
        </authorList>
    </citation>
    <scope>NUCLEOTIDE SEQUENCE</scope>
    <source>
        <strain evidence="1">Expedition CK06-06</strain>
    </source>
</reference>
<dbReference type="EMBL" id="BART01023436">
    <property type="protein sequence ID" value="GAG92517.1"/>
    <property type="molecule type" value="Genomic_DNA"/>
</dbReference>
<proteinExistence type="predicted"/>
<comment type="caution">
    <text evidence="1">The sequence shown here is derived from an EMBL/GenBank/DDBJ whole genome shotgun (WGS) entry which is preliminary data.</text>
</comment>
<evidence type="ECO:0000313" key="1">
    <source>
        <dbReference type="EMBL" id="GAG92517.1"/>
    </source>
</evidence>
<gene>
    <name evidence="1" type="ORF">S01H4_42639</name>
</gene>